<keyword evidence="2" id="KW-1185">Reference proteome</keyword>
<protein>
    <submittedName>
        <fullName evidence="1">3963_t:CDS:1</fullName>
    </submittedName>
</protein>
<organism evidence="1 2">
    <name type="scientific">Dentiscutata heterogama</name>
    <dbReference type="NCBI Taxonomy" id="1316150"/>
    <lineage>
        <taxon>Eukaryota</taxon>
        <taxon>Fungi</taxon>
        <taxon>Fungi incertae sedis</taxon>
        <taxon>Mucoromycota</taxon>
        <taxon>Glomeromycotina</taxon>
        <taxon>Glomeromycetes</taxon>
        <taxon>Diversisporales</taxon>
        <taxon>Gigasporaceae</taxon>
        <taxon>Dentiscutata</taxon>
    </lineage>
</organism>
<name>A0ACA9NW06_9GLOM</name>
<sequence>ACLFDGNEIKRQRIQKDSTFELLTKESIDVDEDLIIGNFNIRV</sequence>
<evidence type="ECO:0000313" key="2">
    <source>
        <dbReference type="Proteomes" id="UP000789702"/>
    </source>
</evidence>
<reference evidence="1" key="1">
    <citation type="submission" date="2021-06" db="EMBL/GenBank/DDBJ databases">
        <authorList>
            <person name="Kallberg Y."/>
            <person name="Tangrot J."/>
            <person name="Rosling A."/>
        </authorList>
    </citation>
    <scope>NUCLEOTIDE SEQUENCE</scope>
    <source>
        <strain evidence="1">IL203A</strain>
    </source>
</reference>
<feature type="non-terminal residue" evidence="1">
    <location>
        <position position="1"/>
    </location>
</feature>
<dbReference type="EMBL" id="CAJVPU010020935">
    <property type="protein sequence ID" value="CAG8678929.1"/>
    <property type="molecule type" value="Genomic_DNA"/>
</dbReference>
<dbReference type="Proteomes" id="UP000789702">
    <property type="component" value="Unassembled WGS sequence"/>
</dbReference>
<feature type="non-terminal residue" evidence="1">
    <location>
        <position position="43"/>
    </location>
</feature>
<comment type="caution">
    <text evidence="1">The sequence shown here is derived from an EMBL/GenBank/DDBJ whole genome shotgun (WGS) entry which is preliminary data.</text>
</comment>
<evidence type="ECO:0000313" key="1">
    <source>
        <dbReference type="EMBL" id="CAG8678929.1"/>
    </source>
</evidence>
<proteinExistence type="predicted"/>
<gene>
    <name evidence="1" type="ORF">DHETER_LOCUS10540</name>
</gene>
<accession>A0ACA9NW06</accession>